<dbReference type="InterPro" id="IPR009078">
    <property type="entry name" value="Ferritin-like_SF"/>
</dbReference>
<dbReference type="InterPro" id="IPR026820">
    <property type="entry name" value="VioB/RebD_dom"/>
</dbReference>
<name>A0A1Z4GBJ7_9CYAN</name>
<evidence type="ECO:0000313" key="2">
    <source>
        <dbReference type="EMBL" id="BAY14862.1"/>
    </source>
</evidence>
<reference evidence="2 3" key="1">
    <citation type="submission" date="2017-06" db="EMBL/GenBank/DDBJ databases">
        <title>Genome sequencing of cyanobaciteial culture collection at National Institute for Environmental Studies (NIES).</title>
        <authorList>
            <person name="Hirose Y."/>
            <person name="Shimura Y."/>
            <person name="Fujisawa T."/>
            <person name="Nakamura Y."/>
            <person name="Kawachi M."/>
        </authorList>
    </citation>
    <scope>NUCLEOTIDE SEQUENCE [LARGE SCALE GENOMIC DNA]</scope>
    <source>
        <strain evidence="2 3">NIES-21</strain>
    </source>
</reference>
<proteinExistence type="predicted"/>
<dbReference type="PANTHER" id="PTHR34400">
    <property type="match status" value="1"/>
</dbReference>
<dbReference type="PANTHER" id="PTHR34400:SF4">
    <property type="entry name" value="MEMBRANE PROTEIN"/>
    <property type="match status" value="1"/>
</dbReference>
<sequence length="337" mass="36750">MSFTTIKNTSISELLQTESANRDIDWLKSSLNAAIELELATLPPYLCAWWSIKDLGASAAGLIRSILMEEMLHMGLVANMLTTIGGTPRISTVLPSYPSGLPGGVRPGLTVYLAGLSKTYLEEVCKPIELPENPIPISFAKETFATIGAFYDAILGAFQDLQPTMTGNNQLTNGGYDVGGHALFAIKTLADVEKAITEIKVQGEGTSLSPDAEGFGDQLAHYYKFDEILQGREIKQIDGQWKYAGEFIPFPETYPMAQVPQGGWTNPSEEVRTLLDEFNHAFKLVLDNLELAWTNGDESKLGQAIGLMYNLQGSAVKLMQIPLPDGSGNYGPDFLIY</sequence>
<dbReference type="Proteomes" id="UP000218287">
    <property type="component" value="Chromosome"/>
</dbReference>
<dbReference type="Gene3D" id="1.20.1260.10">
    <property type="match status" value="1"/>
</dbReference>
<dbReference type="InterPro" id="IPR012347">
    <property type="entry name" value="Ferritin-like"/>
</dbReference>
<dbReference type="OrthoDB" id="9795032at2"/>
<gene>
    <name evidence="2" type="ORF">NIES21_06470</name>
</gene>
<feature type="domain" description="Iminophenyl-pyruvate dimer synthase" evidence="1">
    <location>
        <begin position="31"/>
        <end position="229"/>
    </location>
</feature>
<evidence type="ECO:0000313" key="3">
    <source>
        <dbReference type="Proteomes" id="UP000218287"/>
    </source>
</evidence>
<dbReference type="Pfam" id="PF12902">
    <property type="entry name" value="Ferritin-like"/>
    <property type="match status" value="1"/>
</dbReference>
<dbReference type="AlphaFoldDB" id="A0A1Z4GBJ7"/>
<dbReference type="SUPFAM" id="SSF47240">
    <property type="entry name" value="Ferritin-like"/>
    <property type="match status" value="1"/>
</dbReference>
<evidence type="ECO:0000259" key="1">
    <source>
        <dbReference type="Pfam" id="PF12902"/>
    </source>
</evidence>
<organism evidence="2 3">
    <name type="scientific">Anabaenopsis circularis NIES-21</name>
    <dbReference type="NCBI Taxonomy" id="1085406"/>
    <lineage>
        <taxon>Bacteria</taxon>
        <taxon>Bacillati</taxon>
        <taxon>Cyanobacteriota</taxon>
        <taxon>Cyanophyceae</taxon>
        <taxon>Nostocales</taxon>
        <taxon>Nodulariaceae</taxon>
        <taxon>Anabaenopsis</taxon>
    </lineage>
</organism>
<protein>
    <recommendedName>
        <fullName evidence="1">Iminophenyl-pyruvate dimer synthase domain-containing protein</fullName>
    </recommendedName>
</protein>
<accession>A0A1Z4GBJ7</accession>
<dbReference type="EMBL" id="AP018174">
    <property type="protein sequence ID" value="BAY14862.1"/>
    <property type="molecule type" value="Genomic_DNA"/>
</dbReference>
<keyword evidence="3" id="KW-1185">Reference proteome</keyword>